<accession>A0A0S7EMT2</accession>
<feature type="non-terminal residue" evidence="2">
    <location>
        <position position="1"/>
    </location>
</feature>
<evidence type="ECO:0000256" key="1">
    <source>
        <dbReference type="SAM" id="MobiDB-lite"/>
    </source>
</evidence>
<evidence type="ECO:0000313" key="2">
    <source>
        <dbReference type="EMBL" id="JAO06287.1"/>
    </source>
</evidence>
<proteinExistence type="predicted"/>
<reference evidence="2" key="1">
    <citation type="submission" date="2014-12" db="EMBL/GenBank/DDBJ databases">
        <title>Parallel Evolution in Life History Adaptation Evident in the Tissue-Specific Poeciliopsis prolifica transcriptome.</title>
        <authorList>
            <person name="Jue N.K."/>
            <person name="Foley R.J."/>
            <person name="Obergfell C."/>
            <person name="Reznick D.N."/>
            <person name="O'Neill R.J."/>
            <person name="O'Neill M.J."/>
        </authorList>
    </citation>
    <scope>NUCLEOTIDE SEQUENCE</scope>
</reference>
<feature type="compositionally biased region" description="Basic and acidic residues" evidence="1">
    <location>
        <begin position="107"/>
        <end position="117"/>
    </location>
</feature>
<protein>
    <submittedName>
        <fullName evidence="2">PPUP7898</fullName>
    </submittedName>
</protein>
<dbReference type="EMBL" id="GBYX01475388">
    <property type="protein sequence ID" value="JAO06287.1"/>
    <property type="molecule type" value="Transcribed_RNA"/>
</dbReference>
<feature type="region of interest" description="Disordered" evidence="1">
    <location>
        <begin position="96"/>
        <end position="117"/>
    </location>
</feature>
<dbReference type="AlphaFoldDB" id="A0A0S7EMT2"/>
<organism evidence="2">
    <name type="scientific">Poeciliopsis prolifica</name>
    <name type="common">blackstripe livebearer</name>
    <dbReference type="NCBI Taxonomy" id="188132"/>
    <lineage>
        <taxon>Eukaryota</taxon>
        <taxon>Metazoa</taxon>
        <taxon>Chordata</taxon>
        <taxon>Craniata</taxon>
        <taxon>Vertebrata</taxon>
        <taxon>Euteleostomi</taxon>
        <taxon>Actinopterygii</taxon>
        <taxon>Neopterygii</taxon>
        <taxon>Teleostei</taxon>
        <taxon>Neoteleostei</taxon>
        <taxon>Acanthomorphata</taxon>
        <taxon>Ovalentaria</taxon>
        <taxon>Atherinomorphae</taxon>
        <taxon>Cyprinodontiformes</taxon>
        <taxon>Poeciliidae</taxon>
        <taxon>Poeciliinae</taxon>
        <taxon>Poeciliopsis</taxon>
    </lineage>
</organism>
<feature type="non-terminal residue" evidence="2">
    <location>
        <position position="117"/>
    </location>
</feature>
<gene>
    <name evidence="2" type="primary">PPUP7898</name>
</gene>
<sequence>CSSLSASKTVVAVCSVCGGFKGNPYIQMSSSGIPTLPGKKKISLKLYEHSACVVSCMSRSIDACWENSVIRQPFTVMHTTAVTKALDMSRASTGCMMESPRVQPGDESPKRGEREIA</sequence>
<name>A0A0S7EMT2_9TELE</name>